<proteinExistence type="predicted"/>
<keyword evidence="2" id="KW-1185">Reference proteome</keyword>
<accession>A0A0R1Y6T8</accession>
<organism evidence="1 2">
    <name type="scientific">Agrilactobacillus composti DSM 18527 = JCM 14202</name>
    <dbReference type="NCBI Taxonomy" id="1423734"/>
    <lineage>
        <taxon>Bacteria</taxon>
        <taxon>Bacillati</taxon>
        <taxon>Bacillota</taxon>
        <taxon>Bacilli</taxon>
        <taxon>Lactobacillales</taxon>
        <taxon>Lactobacillaceae</taxon>
        <taxon>Agrilactobacillus</taxon>
    </lineage>
</organism>
<evidence type="ECO:0008006" key="3">
    <source>
        <dbReference type="Google" id="ProtNLM"/>
    </source>
</evidence>
<dbReference type="PATRIC" id="fig|1423734.3.peg.2768"/>
<gene>
    <name evidence="1" type="ORF">FC83_GL002723</name>
</gene>
<evidence type="ECO:0000313" key="1">
    <source>
        <dbReference type="EMBL" id="KRM36468.1"/>
    </source>
</evidence>
<dbReference type="Proteomes" id="UP000051236">
    <property type="component" value="Unassembled WGS sequence"/>
</dbReference>
<protein>
    <recommendedName>
        <fullName evidence="3">Surface layer protein A domain-containing protein</fullName>
    </recommendedName>
</protein>
<evidence type="ECO:0000313" key="2">
    <source>
        <dbReference type="Proteomes" id="UP000051236"/>
    </source>
</evidence>
<reference evidence="1 2" key="1">
    <citation type="journal article" date="2015" name="Genome Announc.">
        <title>Expanding the biotechnology potential of lactobacilli through comparative genomics of 213 strains and associated genera.</title>
        <authorList>
            <person name="Sun Z."/>
            <person name="Harris H.M."/>
            <person name="McCann A."/>
            <person name="Guo C."/>
            <person name="Argimon S."/>
            <person name="Zhang W."/>
            <person name="Yang X."/>
            <person name="Jeffery I.B."/>
            <person name="Cooney J.C."/>
            <person name="Kagawa T.F."/>
            <person name="Liu W."/>
            <person name="Song Y."/>
            <person name="Salvetti E."/>
            <person name="Wrobel A."/>
            <person name="Rasinkangas P."/>
            <person name="Parkhill J."/>
            <person name="Rea M.C."/>
            <person name="O'Sullivan O."/>
            <person name="Ritari J."/>
            <person name="Douillard F.P."/>
            <person name="Paul Ross R."/>
            <person name="Yang R."/>
            <person name="Briner A.E."/>
            <person name="Felis G.E."/>
            <person name="de Vos W.M."/>
            <person name="Barrangou R."/>
            <person name="Klaenhammer T.R."/>
            <person name="Caufield P.W."/>
            <person name="Cui Y."/>
            <person name="Zhang H."/>
            <person name="O'Toole P.W."/>
        </authorList>
    </citation>
    <scope>NUCLEOTIDE SEQUENCE [LARGE SCALE GENOMIC DNA]</scope>
    <source>
        <strain evidence="1 2">DSM 18527</strain>
    </source>
</reference>
<sequence length="186" mass="20877">MAIVFAPTTIAQGTEFLAPQLDVGYQEYSKDAGPGPFKEANTYYDYPTVATVNGEWGANVFYGNDDSKVFDRILPIGSQWQVYGYTLRKDGWYYDVGGDMWLQANQAKVPVSDNYDALLNAEAFIGSIGAHDDYRVLLVRDEYGVHYKVGRFIYGYVSGSAIFEDAYLYNVYADGQVYSMGPISRY</sequence>
<comment type="caution">
    <text evidence="1">The sequence shown here is derived from an EMBL/GenBank/DDBJ whole genome shotgun (WGS) entry which is preliminary data.</text>
</comment>
<name>A0A0R1Y6T8_9LACO</name>
<dbReference type="EMBL" id="AZGA01000003">
    <property type="protein sequence ID" value="KRM36468.1"/>
    <property type="molecule type" value="Genomic_DNA"/>
</dbReference>
<dbReference type="AlphaFoldDB" id="A0A0R1Y6T8"/>